<evidence type="ECO:0000256" key="4">
    <source>
        <dbReference type="ARBA" id="ARBA00039977"/>
    </source>
</evidence>
<keyword evidence="3" id="KW-0687">Ribonucleoprotein</keyword>
<accession>B8C4N9</accession>
<dbReference type="GO" id="GO:0003735">
    <property type="term" value="F:structural constituent of ribosome"/>
    <property type="evidence" value="ECO:0000318"/>
    <property type="project" value="GO_Central"/>
</dbReference>
<gene>
    <name evidence="5" type="ORF">THAPSDRAFT_6562</name>
</gene>
<dbReference type="GO" id="GO:0032543">
    <property type="term" value="P:mitochondrial translation"/>
    <property type="evidence" value="ECO:0000318"/>
    <property type="project" value="GO_Central"/>
</dbReference>
<evidence type="ECO:0000256" key="2">
    <source>
        <dbReference type="ARBA" id="ARBA00022980"/>
    </source>
</evidence>
<reference evidence="5 6" key="1">
    <citation type="journal article" date="2004" name="Science">
        <title>The genome of the diatom Thalassiosira pseudonana: ecology, evolution, and metabolism.</title>
        <authorList>
            <person name="Armbrust E.V."/>
            <person name="Berges J.A."/>
            <person name="Bowler C."/>
            <person name="Green B.R."/>
            <person name="Martinez D."/>
            <person name="Putnam N.H."/>
            <person name="Zhou S."/>
            <person name="Allen A.E."/>
            <person name="Apt K.E."/>
            <person name="Bechner M."/>
            <person name="Brzezinski M.A."/>
            <person name="Chaal B.K."/>
            <person name="Chiovitti A."/>
            <person name="Davis A.K."/>
            <person name="Demarest M.S."/>
            <person name="Detter J.C."/>
            <person name="Glavina T."/>
            <person name="Goodstein D."/>
            <person name="Hadi M.Z."/>
            <person name="Hellsten U."/>
            <person name="Hildebrand M."/>
            <person name="Jenkins B.D."/>
            <person name="Jurka J."/>
            <person name="Kapitonov V.V."/>
            <person name="Kroger N."/>
            <person name="Lau W.W."/>
            <person name="Lane T.W."/>
            <person name="Larimer F.W."/>
            <person name="Lippmeier J.C."/>
            <person name="Lucas S."/>
            <person name="Medina M."/>
            <person name="Montsant A."/>
            <person name="Obornik M."/>
            <person name="Parker M.S."/>
            <person name="Palenik B."/>
            <person name="Pazour G.J."/>
            <person name="Richardson P.M."/>
            <person name="Rynearson T.A."/>
            <person name="Saito M.A."/>
            <person name="Schwartz D.C."/>
            <person name="Thamatrakoln K."/>
            <person name="Valentin K."/>
            <person name="Vardi A."/>
            <person name="Wilkerson F.P."/>
            <person name="Rokhsar D.S."/>
        </authorList>
    </citation>
    <scope>NUCLEOTIDE SEQUENCE [LARGE SCALE GENOMIC DNA]</scope>
    <source>
        <strain evidence="5 6">CCMP1335</strain>
    </source>
</reference>
<dbReference type="Gene3D" id="3.30.70.330">
    <property type="match status" value="1"/>
</dbReference>
<comment type="similarity">
    <text evidence="1">Belongs to the universal ribosomal protein uL23 family.</text>
</comment>
<keyword evidence="2" id="KW-0689">Ribosomal protein</keyword>
<dbReference type="eggNOG" id="ENOG502S3T6">
    <property type="taxonomic scope" value="Eukaryota"/>
</dbReference>
<dbReference type="OMA" id="HIVYAKR"/>
<dbReference type="InParanoid" id="B8C4N9"/>
<evidence type="ECO:0000313" key="5">
    <source>
        <dbReference type="EMBL" id="EED91357.1"/>
    </source>
</evidence>
<dbReference type="PANTHER" id="PTHR12059">
    <property type="entry name" value="RIBOSOMAL PROTEIN L23-RELATED"/>
    <property type="match status" value="1"/>
</dbReference>
<reference evidence="5 6" key="2">
    <citation type="journal article" date="2008" name="Nature">
        <title>The Phaeodactylum genome reveals the evolutionary history of diatom genomes.</title>
        <authorList>
            <person name="Bowler C."/>
            <person name="Allen A.E."/>
            <person name="Badger J.H."/>
            <person name="Grimwood J."/>
            <person name="Jabbari K."/>
            <person name="Kuo A."/>
            <person name="Maheswari U."/>
            <person name="Martens C."/>
            <person name="Maumus F."/>
            <person name="Otillar R.P."/>
            <person name="Rayko E."/>
            <person name="Salamov A."/>
            <person name="Vandepoele K."/>
            <person name="Beszteri B."/>
            <person name="Gruber A."/>
            <person name="Heijde M."/>
            <person name="Katinka M."/>
            <person name="Mock T."/>
            <person name="Valentin K."/>
            <person name="Verret F."/>
            <person name="Berges J.A."/>
            <person name="Brownlee C."/>
            <person name="Cadoret J.P."/>
            <person name="Chiovitti A."/>
            <person name="Choi C.J."/>
            <person name="Coesel S."/>
            <person name="De Martino A."/>
            <person name="Detter J.C."/>
            <person name="Durkin C."/>
            <person name="Falciatore A."/>
            <person name="Fournet J."/>
            <person name="Haruta M."/>
            <person name="Huysman M.J."/>
            <person name="Jenkins B.D."/>
            <person name="Jiroutova K."/>
            <person name="Jorgensen R.E."/>
            <person name="Joubert Y."/>
            <person name="Kaplan A."/>
            <person name="Kroger N."/>
            <person name="Kroth P.G."/>
            <person name="La Roche J."/>
            <person name="Lindquist E."/>
            <person name="Lommer M."/>
            <person name="Martin-Jezequel V."/>
            <person name="Lopez P.J."/>
            <person name="Lucas S."/>
            <person name="Mangogna M."/>
            <person name="McGinnis K."/>
            <person name="Medlin L.K."/>
            <person name="Montsant A."/>
            <person name="Oudot-Le Secq M.P."/>
            <person name="Napoli C."/>
            <person name="Obornik M."/>
            <person name="Parker M.S."/>
            <person name="Petit J.L."/>
            <person name="Porcel B.M."/>
            <person name="Poulsen N."/>
            <person name="Robison M."/>
            <person name="Rychlewski L."/>
            <person name="Rynearson T.A."/>
            <person name="Schmutz J."/>
            <person name="Shapiro H."/>
            <person name="Siaut M."/>
            <person name="Stanley M."/>
            <person name="Sussman M.R."/>
            <person name="Taylor A.R."/>
            <person name="Vardi A."/>
            <person name="von Dassow P."/>
            <person name="Vyverman W."/>
            <person name="Willis A."/>
            <person name="Wyrwicz L.S."/>
            <person name="Rokhsar D.S."/>
            <person name="Weissenbach J."/>
            <person name="Armbrust E.V."/>
            <person name="Green B.R."/>
            <person name="Van de Peer Y."/>
            <person name="Grigoriev I.V."/>
        </authorList>
    </citation>
    <scope>NUCLEOTIDE SEQUENCE [LARGE SCALE GENOMIC DNA]</scope>
    <source>
        <strain evidence="5 6">CCMP1335</strain>
    </source>
</reference>
<dbReference type="EMBL" id="CM000643">
    <property type="protein sequence ID" value="EED91357.1"/>
    <property type="molecule type" value="Genomic_DNA"/>
</dbReference>
<dbReference type="PaxDb" id="35128-Thaps6562"/>
<dbReference type="HOGENOM" id="CLU_1869297_0_0_1"/>
<dbReference type="Pfam" id="PF00276">
    <property type="entry name" value="Ribosomal_L23"/>
    <property type="match status" value="1"/>
</dbReference>
<dbReference type="Proteomes" id="UP000001449">
    <property type="component" value="Chromosome 6"/>
</dbReference>
<evidence type="ECO:0000256" key="1">
    <source>
        <dbReference type="ARBA" id="ARBA00006700"/>
    </source>
</evidence>
<proteinExistence type="inferred from homology"/>
<evidence type="ECO:0000256" key="3">
    <source>
        <dbReference type="ARBA" id="ARBA00023274"/>
    </source>
</evidence>
<protein>
    <recommendedName>
        <fullName evidence="4">Large ribosomal subunit protein uL23m</fullName>
    </recommendedName>
</protein>
<dbReference type="InterPro" id="IPR012678">
    <property type="entry name" value="Ribosomal_uL23/eL15/eS24_sf"/>
</dbReference>
<dbReference type="PANTHER" id="PTHR12059:SF5">
    <property type="entry name" value="LARGE RIBOSOMAL SUBUNIT PROTEIN UL23M"/>
    <property type="match status" value="1"/>
</dbReference>
<evidence type="ECO:0000313" key="6">
    <source>
        <dbReference type="Proteomes" id="UP000001449"/>
    </source>
</evidence>
<dbReference type="InterPro" id="IPR012677">
    <property type="entry name" value="Nucleotide-bd_a/b_plait_sf"/>
</dbReference>
<dbReference type="InterPro" id="IPR013025">
    <property type="entry name" value="Ribosomal_uL23-like"/>
</dbReference>
<dbReference type="GeneID" id="7446549"/>
<dbReference type="STRING" id="35128.B8C4N9"/>
<dbReference type="RefSeq" id="XP_002291250.1">
    <property type="nucleotide sequence ID" value="XM_002291214.1"/>
</dbReference>
<organism evidence="5 6">
    <name type="scientific">Thalassiosira pseudonana</name>
    <name type="common">Marine diatom</name>
    <name type="synonym">Cyclotella nana</name>
    <dbReference type="NCBI Taxonomy" id="35128"/>
    <lineage>
        <taxon>Eukaryota</taxon>
        <taxon>Sar</taxon>
        <taxon>Stramenopiles</taxon>
        <taxon>Ochrophyta</taxon>
        <taxon>Bacillariophyta</taxon>
        <taxon>Coscinodiscophyceae</taxon>
        <taxon>Thalassiosirophycidae</taxon>
        <taxon>Thalassiosirales</taxon>
        <taxon>Thalassiosiraceae</taxon>
        <taxon>Thalassiosira</taxon>
    </lineage>
</organism>
<dbReference type="GO" id="GO:0005762">
    <property type="term" value="C:mitochondrial large ribosomal subunit"/>
    <property type="evidence" value="ECO:0000318"/>
    <property type="project" value="GO_Central"/>
</dbReference>
<dbReference type="KEGG" id="tps:THAPSDRAFT_6562"/>
<dbReference type="SUPFAM" id="SSF54189">
    <property type="entry name" value="Ribosomal proteins S24e, L23 and L15e"/>
    <property type="match status" value="1"/>
</dbReference>
<sequence length="137" mass="15713">MFATIRLLSNTVTSLLPKQQRINQGYKMWMPSLPLVLLTATHATPSNPATAQFRILPKMTKHEVREYLTKIYDLPVKEVRTQNYLGKRMRIIGKRHIVYAKRPDYKKAFVVFGSELADVGLGGEVPGLQQQRDEDDE</sequence>
<keyword evidence="6" id="KW-1185">Reference proteome</keyword>
<name>B8C4N9_THAPS</name>
<dbReference type="AlphaFoldDB" id="B8C4N9"/>